<dbReference type="Proteomes" id="UP000241890">
    <property type="component" value="Unassembled WGS sequence"/>
</dbReference>
<feature type="compositionally biased region" description="Low complexity" evidence="1">
    <location>
        <begin position="417"/>
        <end position="427"/>
    </location>
</feature>
<organism evidence="2 3">
    <name type="scientific">Hondaea fermentalgiana</name>
    <dbReference type="NCBI Taxonomy" id="2315210"/>
    <lineage>
        <taxon>Eukaryota</taxon>
        <taxon>Sar</taxon>
        <taxon>Stramenopiles</taxon>
        <taxon>Bigyra</taxon>
        <taxon>Labyrinthulomycetes</taxon>
        <taxon>Thraustochytrida</taxon>
        <taxon>Thraustochytriidae</taxon>
        <taxon>Hondaea</taxon>
    </lineage>
</organism>
<gene>
    <name evidence="2" type="ORF">FCC1311_058702</name>
</gene>
<keyword evidence="3" id="KW-1185">Reference proteome</keyword>
<feature type="region of interest" description="Disordered" evidence="1">
    <location>
        <begin position="238"/>
        <end position="461"/>
    </location>
</feature>
<evidence type="ECO:0000313" key="3">
    <source>
        <dbReference type="Proteomes" id="UP000241890"/>
    </source>
</evidence>
<accession>A0A2R5GH28</accession>
<feature type="compositionally biased region" description="Polar residues" evidence="1">
    <location>
        <begin position="401"/>
        <end position="416"/>
    </location>
</feature>
<evidence type="ECO:0000313" key="2">
    <source>
        <dbReference type="EMBL" id="GBG29649.1"/>
    </source>
</evidence>
<comment type="caution">
    <text evidence="2">The sequence shown here is derived from an EMBL/GenBank/DDBJ whole genome shotgun (WGS) entry which is preliminary data.</text>
</comment>
<feature type="compositionally biased region" description="Low complexity" evidence="1">
    <location>
        <begin position="337"/>
        <end position="369"/>
    </location>
</feature>
<evidence type="ECO:0000256" key="1">
    <source>
        <dbReference type="SAM" id="MobiDB-lite"/>
    </source>
</evidence>
<proteinExistence type="predicted"/>
<reference evidence="2 3" key="1">
    <citation type="submission" date="2017-12" db="EMBL/GenBank/DDBJ databases">
        <title>Sequencing, de novo assembly and annotation of complete genome of a new Thraustochytrid species, strain FCC1311.</title>
        <authorList>
            <person name="Sedici K."/>
            <person name="Godart F."/>
            <person name="Aiese Cigliano R."/>
            <person name="Sanseverino W."/>
            <person name="Barakat M."/>
            <person name="Ortet P."/>
            <person name="Marechal E."/>
            <person name="Cagnac O."/>
            <person name="Amato A."/>
        </authorList>
    </citation>
    <scope>NUCLEOTIDE SEQUENCE [LARGE SCALE GENOMIC DNA]</scope>
</reference>
<feature type="compositionally biased region" description="Low complexity" evidence="1">
    <location>
        <begin position="260"/>
        <end position="271"/>
    </location>
</feature>
<dbReference type="AlphaFoldDB" id="A0A2R5GH28"/>
<sequence>MSTIKEQVQRCVKSFRLTELMKDLAVLPPSVMVNARAIVFFRKLPRGKQSTTTSVGIFVKRLGKEEWSNPVAVSMAKGDVYWGKLPRVDRSDILLVISDVEVVHSFELYGQTGFSDETNKLKKGVLVENSDSGVTRFTEALSERPDMLRDDDNFSFGICDGRLFSVHIENPVLRVRDSSNTKFYTSRSASAASIFSNQAELTAERASLVGMMHDKLRAHFDVAARLPAYACLLEKDSEGENATGAGSGAETSDPVKRSWQQQQQLQLQQQQHQHDYGVNAMETRRMPSESMSSEHGAWAPSGSTASDRGQPLGLHGEDHFPLDESAPFGQLGQLDPSLVSRTASMSVSSRRSSVMSNMSLRSRGSSLGGWDSEGSAQGLALMGGSGTDLGSGRDLGATGYPDQQSSPWNSDAANLASTSSSSSSSSSAFGQSPKYSPKPPSDMPPNEVGSRERVNSFDFAV</sequence>
<protein>
    <submittedName>
        <fullName evidence="2">SH3 domain-containing protein PJ696.02</fullName>
    </submittedName>
</protein>
<name>A0A2R5GH28_9STRA</name>
<dbReference type="EMBL" id="BEYU01000062">
    <property type="protein sequence ID" value="GBG29649.1"/>
    <property type="molecule type" value="Genomic_DNA"/>
</dbReference>
<dbReference type="InParanoid" id="A0A2R5GH28"/>